<reference evidence="7 8" key="1">
    <citation type="submission" date="2015-12" db="EMBL/GenBank/DDBJ databases">
        <title>Intraspecies pangenome expansion in the marine bacterium Alteromonas.</title>
        <authorList>
            <person name="Lopez-Perez M."/>
            <person name="Rodriguez-Valera F."/>
        </authorList>
    </citation>
    <scope>NUCLEOTIDE SEQUENCE [LARGE SCALE GENOMIC DNA]</scope>
    <source>
        <strain evidence="7 8">LMG 21861</strain>
    </source>
</reference>
<evidence type="ECO:0000256" key="5">
    <source>
        <dbReference type="ARBA" id="ARBA00023136"/>
    </source>
</evidence>
<feature type="transmembrane region" description="Helical" evidence="6">
    <location>
        <begin position="176"/>
        <end position="196"/>
    </location>
</feature>
<dbReference type="PANTHER" id="PTHR42893">
    <property type="entry name" value="PROTEIN DETOXIFICATION 44, CHLOROPLASTIC-RELATED"/>
    <property type="match status" value="1"/>
</dbReference>
<sequence length="453" mass="49099">MQKRVQTDKQSLRQPESFWRDHTRLLTLALPMILANITTPLLGLVDTAVLGHMSAPAMLAGAAVGALILTQIYWVCGFLRMSSTGLSAQARGHKDATLSSAKVLWQTLAVASILGLCLLVLQEPVLTAGLALASPSDAVAVHLTEYYQVRVWGAPAAMLNLALIGYLVGQQKTRTVMVIQIVGNLVNAGLDITFVFGLSMSVAGVALASIIAEYAMAFMALYVALKQVRGITPEASWFNRAARKILMKLNTDMLLRNLALQACLAFLTIQGVRFGEMPAAVNAILLQFFVLIALGLDGVAYAVEALVGEAKGANNAAEIKRRTYQGLFWSSLFAIGYSAIFFFGGHGIISLLTEHQNIVSAAVTYLPLMVILPLLAHWCFLYDGVFVGLTKSSSMRDTMIISAIAVYFPVWFFTQSLGNVSLWYALLAFLLARGITLGWSFERLSKHNALCDS</sequence>
<feature type="transmembrane region" description="Helical" evidence="6">
    <location>
        <begin position="25"/>
        <end position="45"/>
    </location>
</feature>
<feature type="transmembrane region" description="Helical" evidence="6">
    <location>
        <begin position="57"/>
        <end position="82"/>
    </location>
</feature>
<feature type="transmembrane region" description="Helical" evidence="6">
    <location>
        <begin position="253"/>
        <end position="272"/>
    </location>
</feature>
<dbReference type="PANTHER" id="PTHR42893:SF46">
    <property type="entry name" value="PROTEIN DETOXIFICATION 44, CHLOROPLASTIC"/>
    <property type="match status" value="1"/>
</dbReference>
<proteinExistence type="inferred from homology"/>
<dbReference type="EMBL" id="CP013926">
    <property type="protein sequence ID" value="AMJ76141.1"/>
    <property type="molecule type" value="Genomic_DNA"/>
</dbReference>
<accession>A0ABN4LSA5</accession>
<feature type="transmembrane region" description="Helical" evidence="6">
    <location>
        <begin position="327"/>
        <end position="352"/>
    </location>
</feature>
<feature type="transmembrane region" description="Helical" evidence="6">
    <location>
        <begin position="151"/>
        <end position="169"/>
    </location>
</feature>
<dbReference type="InterPro" id="IPR044644">
    <property type="entry name" value="DinF-like"/>
</dbReference>
<keyword evidence="3 6" id="KW-0812">Transmembrane</keyword>
<dbReference type="NCBIfam" id="TIGR00797">
    <property type="entry name" value="matE"/>
    <property type="match status" value="1"/>
</dbReference>
<protein>
    <submittedName>
        <fullName evidence="7">MATE family efflux transporter</fullName>
    </submittedName>
</protein>
<dbReference type="Pfam" id="PF01554">
    <property type="entry name" value="MatE"/>
    <property type="match status" value="2"/>
</dbReference>
<feature type="transmembrane region" description="Helical" evidence="6">
    <location>
        <begin position="358"/>
        <end position="382"/>
    </location>
</feature>
<organism evidence="7 8">
    <name type="scientific">Alteromonas stellipolaris</name>
    <dbReference type="NCBI Taxonomy" id="233316"/>
    <lineage>
        <taxon>Bacteria</taxon>
        <taxon>Pseudomonadati</taxon>
        <taxon>Pseudomonadota</taxon>
        <taxon>Gammaproteobacteria</taxon>
        <taxon>Alteromonadales</taxon>
        <taxon>Alteromonadaceae</taxon>
        <taxon>Alteromonas/Salinimonas group</taxon>
        <taxon>Alteromonas</taxon>
    </lineage>
</organism>
<dbReference type="Proteomes" id="UP000056750">
    <property type="component" value="Chromosome"/>
</dbReference>
<feature type="transmembrane region" description="Helical" evidence="6">
    <location>
        <begin position="394"/>
        <end position="414"/>
    </location>
</feature>
<evidence type="ECO:0000256" key="1">
    <source>
        <dbReference type="ARBA" id="ARBA00004141"/>
    </source>
</evidence>
<feature type="transmembrane region" description="Helical" evidence="6">
    <location>
        <begin position="103"/>
        <end position="121"/>
    </location>
</feature>
<feature type="transmembrane region" description="Helical" evidence="6">
    <location>
        <begin position="284"/>
        <end position="307"/>
    </location>
</feature>
<dbReference type="CDD" id="cd13136">
    <property type="entry name" value="MATE_DinF_like"/>
    <property type="match status" value="1"/>
</dbReference>
<name>A0ABN4LSA5_9ALTE</name>
<evidence type="ECO:0000256" key="3">
    <source>
        <dbReference type="ARBA" id="ARBA00022692"/>
    </source>
</evidence>
<keyword evidence="4 6" id="KW-1133">Transmembrane helix</keyword>
<evidence type="ECO:0000313" key="7">
    <source>
        <dbReference type="EMBL" id="AMJ76141.1"/>
    </source>
</evidence>
<evidence type="ECO:0000256" key="4">
    <source>
        <dbReference type="ARBA" id="ARBA00022989"/>
    </source>
</evidence>
<feature type="transmembrane region" description="Helical" evidence="6">
    <location>
        <begin position="202"/>
        <end position="225"/>
    </location>
</feature>
<feature type="transmembrane region" description="Helical" evidence="6">
    <location>
        <begin position="420"/>
        <end position="441"/>
    </location>
</feature>
<comment type="similarity">
    <text evidence="2">Belongs to the multi antimicrobial extrusion (MATE) (TC 2.A.66.1) family.</text>
</comment>
<keyword evidence="8" id="KW-1185">Reference proteome</keyword>
<evidence type="ECO:0000256" key="6">
    <source>
        <dbReference type="SAM" id="Phobius"/>
    </source>
</evidence>
<keyword evidence="5 6" id="KW-0472">Membrane</keyword>
<comment type="subcellular location">
    <subcellularLocation>
        <location evidence="1">Membrane</location>
        <topology evidence="1">Multi-pass membrane protein</topology>
    </subcellularLocation>
</comment>
<dbReference type="InterPro" id="IPR002528">
    <property type="entry name" value="MATE_fam"/>
</dbReference>
<evidence type="ECO:0000256" key="2">
    <source>
        <dbReference type="ARBA" id="ARBA00010199"/>
    </source>
</evidence>
<gene>
    <name evidence="7" type="ORF">AVL57_20525</name>
</gene>
<evidence type="ECO:0000313" key="8">
    <source>
        <dbReference type="Proteomes" id="UP000056750"/>
    </source>
</evidence>